<sequence length="70" mass="7473">MDTQDEPIEEGHDEASIDDKIVGLAEQLRGDADLGHVDDLTTMARQRLEEAGLPADDATTDAVVGAVRRG</sequence>
<accession>A0A917UUM7</accession>
<comment type="caution">
    <text evidence="1">The sequence shown here is derived from an EMBL/GenBank/DDBJ whole genome shotgun (WGS) entry which is preliminary data.</text>
</comment>
<reference evidence="1" key="2">
    <citation type="submission" date="2020-09" db="EMBL/GenBank/DDBJ databases">
        <authorList>
            <person name="Sun Q."/>
            <person name="Zhou Y."/>
        </authorList>
    </citation>
    <scope>NUCLEOTIDE SEQUENCE</scope>
    <source>
        <strain evidence="1">CGMCC 1.8984</strain>
    </source>
</reference>
<dbReference type="EMBL" id="BMMD01000015">
    <property type="protein sequence ID" value="GGJ86314.1"/>
    <property type="molecule type" value="Genomic_DNA"/>
</dbReference>
<name>A0A917UUM7_9MICO</name>
<gene>
    <name evidence="1" type="ORF">GCM10011372_25880</name>
</gene>
<dbReference type="AlphaFoldDB" id="A0A917UUM7"/>
<reference evidence="1" key="1">
    <citation type="journal article" date="2014" name="Int. J. Syst. Evol. Microbiol.">
        <title>Complete genome sequence of Corynebacterium casei LMG S-19264T (=DSM 44701T), isolated from a smear-ripened cheese.</title>
        <authorList>
            <consortium name="US DOE Joint Genome Institute (JGI-PGF)"/>
            <person name="Walter F."/>
            <person name="Albersmeier A."/>
            <person name="Kalinowski J."/>
            <person name="Ruckert C."/>
        </authorList>
    </citation>
    <scope>NUCLEOTIDE SEQUENCE</scope>
    <source>
        <strain evidence="1">CGMCC 1.8984</strain>
    </source>
</reference>
<protein>
    <submittedName>
        <fullName evidence="1">Uncharacterized protein</fullName>
    </submittedName>
</protein>
<proteinExistence type="predicted"/>
<keyword evidence="2" id="KW-1185">Reference proteome</keyword>
<dbReference type="RefSeq" id="WP_188743852.1">
    <property type="nucleotide sequence ID" value="NZ_BAABFW010000040.1"/>
</dbReference>
<evidence type="ECO:0000313" key="1">
    <source>
        <dbReference type="EMBL" id="GGJ86314.1"/>
    </source>
</evidence>
<dbReference type="Proteomes" id="UP000636956">
    <property type="component" value="Unassembled WGS sequence"/>
</dbReference>
<evidence type="ECO:0000313" key="2">
    <source>
        <dbReference type="Proteomes" id="UP000636956"/>
    </source>
</evidence>
<organism evidence="1 2">
    <name type="scientific">Agromyces bauzanensis</name>
    <dbReference type="NCBI Taxonomy" id="1308924"/>
    <lineage>
        <taxon>Bacteria</taxon>
        <taxon>Bacillati</taxon>
        <taxon>Actinomycetota</taxon>
        <taxon>Actinomycetes</taxon>
        <taxon>Micrococcales</taxon>
        <taxon>Microbacteriaceae</taxon>
        <taxon>Agromyces</taxon>
    </lineage>
</organism>